<dbReference type="AlphaFoldDB" id="A0A2G8JNT7"/>
<name>A0A2G8JNT7_STIJA</name>
<dbReference type="InterPro" id="IPR016187">
    <property type="entry name" value="CTDL_fold"/>
</dbReference>
<comment type="caution">
    <text evidence="3">The sequence shown here is derived from an EMBL/GenBank/DDBJ whole genome shotgun (WGS) entry which is preliminary data.</text>
</comment>
<dbReference type="Pfam" id="PF00059">
    <property type="entry name" value="Lectin_C"/>
    <property type="match status" value="1"/>
</dbReference>
<dbReference type="GO" id="GO:0030246">
    <property type="term" value="F:carbohydrate binding"/>
    <property type="evidence" value="ECO:0007669"/>
    <property type="project" value="UniProtKB-KW"/>
</dbReference>
<keyword evidence="4" id="KW-1185">Reference proteome</keyword>
<dbReference type="SUPFAM" id="SSF56436">
    <property type="entry name" value="C-type lectin-like"/>
    <property type="match status" value="1"/>
</dbReference>
<dbReference type="Proteomes" id="UP000230750">
    <property type="component" value="Unassembled WGS sequence"/>
</dbReference>
<feature type="signal peptide" evidence="1">
    <location>
        <begin position="1"/>
        <end position="22"/>
    </location>
</feature>
<protein>
    <submittedName>
        <fullName evidence="3">C-type lectin 2</fullName>
    </submittedName>
</protein>
<dbReference type="EMBL" id="MRZV01001506">
    <property type="protein sequence ID" value="PIK37431.1"/>
    <property type="molecule type" value="Genomic_DNA"/>
</dbReference>
<dbReference type="OrthoDB" id="418245at2759"/>
<dbReference type="InterPro" id="IPR016186">
    <property type="entry name" value="C-type_lectin-like/link_sf"/>
</dbReference>
<dbReference type="PROSITE" id="PS50041">
    <property type="entry name" value="C_TYPE_LECTIN_2"/>
    <property type="match status" value="1"/>
</dbReference>
<gene>
    <name evidence="3" type="ORF">BSL78_25743</name>
</gene>
<dbReference type="SMART" id="SM00034">
    <property type="entry name" value="CLECT"/>
    <property type="match status" value="1"/>
</dbReference>
<evidence type="ECO:0000313" key="4">
    <source>
        <dbReference type="Proteomes" id="UP000230750"/>
    </source>
</evidence>
<evidence type="ECO:0000259" key="2">
    <source>
        <dbReference type="PROSITE" id="PS50041"/>
    </source>
</evidence>
<sequence length="167" mass="19610">MNMMFVSCILLTFIFGFKSVSSHCLCPQPWRHYNKHCYIHVRFRLTFQEAESWCNNLPNGVGGGHLVSILSKEELDFLRDTFQPVQEVVTWIGLTDLEEENVFVWTDGSHVNYTNFDKSQPDNNRGQEHCIHMRVNGKWNDYLCFGTAFFICKSEHWNWHSCGRPDI</sequence>
<organism evidence="3 4">
    <name type="scientific">Stichopus japonicus</name>
    <name type="common">Sea cucumber</name>
    <dbReference type="NCBI Taxonomy" id="307972"/>
    <lineage>
        <taxon>Eukaryota</taxon>
        <taxon>Metazoa</taxon>
        <taxon>Echinodermata</taxon>
        <taxon>Eleutherozoa</taxon>
        <taxon>Echinozoa</taxon>
        <taxon>Holothuroidea</taxon>
        <taxon>Aspidochirotacea</taxon>
        <taxon>Aspidochirotida</taxon>
        <taxon>Stichopodidae</taxon>
        <taxon>Apostichopus</taxon>
    </lineage>
</organism>
<evidence type="ECO:0000256" key="1">
    <source>
        <dbReference type="SAM" id="SignalP"/>
    </source>
</evidence>
<accession>A0A2G8JNT7</accession>
<dbReference type="Gene3D" id="3.10.100.10">
    <property type="entry name" value="Mannose-Binding Protein A, subunit A"/>
    <property type="match status" value="1"/>
</dbReference>
<evidence type="ECO:0000313" key="3">
    <source>
        <dbReference type="EMBL" id="PIK37431.1"/>
    </source>
</evidence>
<dbReference type="InterPro" id="IPR050111">
    <property type="entry name" value="C-type_lectin/snaclec_domain"/>
</dbReference>
<dbReference type="InterPro" id="IPR001304">
    <property type="entry name" value="C-type_lectin-like"/>
</dbReference>
<reference evidence="3 4" key="1">
    <citation type="journal article" date="2017" name="PLoS Biol.">
        <title>The sea cucumber genome provides insights into morphological evolution and visceral regeneration.</title>
        <authorList>
            <person name="Zhang X."/>
            <person name="Sun L."/>
            <person name="Yuan J."/>
            <person name="Sun Y."/>
            <person name="Gao Y."/>
            <person name="Zhang L."/>
            <person name="Li S."/>
            <person name="Dai H."/>
            <person name="Hamel J.F."/>
            <person name="Liu C."/>
            <person name="Yu Y."/>
            <person name="Liu S."/>
            <person name="Lin W."/>
            <person name="Guo K."/>
            <person name="Jin S."/>
            <person name="Xu P."/>
            <person name="Storey K.B."/>
            <person name="Huan P."/>
            <person name="Zhang T."/>
            <person name="Zhou Y."/>
            <person name="Zhang J."/>
            <person name="Lin C."/>
            <person name="Li X."/>
            <person name="Xing L."/>
            <person name="Huo D."/>
            <person name="Sun M."/>
            <person name="Wang L."/>
            <person name="Mercier A."/>
            <person name="Li F."/>
            <person name="Yang H."/>
            <person name="Xiang J."/>
        </authorList>
    </citation>
    <scope>NUCLEOTIDE SEQUENCE [LARGE SCALE GENOMIC DNA]</scope>
    <source>
        <strain evidence="3">Shaxun</strain>
        <tissue evidence="3">Muscle</tissue>
    </source>
</reference>
<keyword evidence="3" id="KW-0430">Lectin</keyword>
<dbReference type="PANTHER" id="PTHR22803">
    <property type="entry name" value="MANNOSE, PHOSPHOLIPASE, LECTIN RECEPTOR RELATED"/>
    <property type="match status" value="1"/>
</dbReference>
<feature type="domain" description="C-type lectin" evidence="2">
    <location>
        <begin position="33"/>
        <end position="153"/>
    </location>
</feature>
<keyword evidence="1" id="KW-0732">Signal</keyword>
<proteinExistence type="predicted"/>
<feature type="chain" id="PRO_5013896685" evidence="1">
    <location>
        <begin position="23"/>
        <end position="167"/>
    </location>
</feature>